<evidence type="ECO:0000313" key="10">
    <source>
        <dbReference type="Proteomes" id="UP001062165"/>
    </source>
</evidence>
<evidence type="ECO:0000256" key="3">
    <source>
        <dbReference type="ARBA" id="ARBA00022448"/>
    </source>
</evidence>
<feature type="transmembrane region" description="Helical" evidence="8">
    <location>
        <begin position="60"/>
        <end position="86"/>
    </location>
</feature>
<gene>
    <name evidence="9" type="ORF">N7E81_09645</name>
</gene>
<dbReference type="InterPro" id="IPR002549">
    <property type="entry name" value="AI-2E-like"/>
</dbReference>
<reference evidence="9" key="1">
    <citation type="submission" date="2022-10" db="EMBL/GenBank/DDBJ databases">
        <title>Comparative genomics and taxonomic characterization of three novel marine species of genus Reichenbachiella exhibiting antioxidant and polysaccharide degradation activities.</title>
        <authorList>
            <person name="Muhammad N."/>
            <person name="Lee Y.-J."/>
            <person name="Ko J."/>
            <person name="Kim S.-G."/>
        </authorList>
    </citation>
    <scope>NUCLEOTIDE SEQUENCE</scope>
    <source>
        <strain evidence="9">Wsw4-B4</strain>
    </source>
</reference>
<comment type="similarity">
    <text evidence="2">Belongs to the autoinducer-2 exporter (AI-2E) (TC 2.A.86) family.</text>
</comment>
<keyword evidence="4" id="KW-1003">Cell membrane</keyword>
<dbReference type="Pfam" id="PF01594">
    <property type="entry name" value="AI-2E_transport"/>
    <property type="match status" value="1"/>
</dbReference>
<feature type="transmembrane region" description="Helical" evidence="8">
    <location>
        <begin position="317"/>
        <end position="343"/>
    </location>
</feature>
<dbReference type="EMBL" id="CP106735">
    <property type="protein sequence ID" value="UXX77631.1"/>
    <property type="molecule type" value="Genomic_DNA"/>
</dbReference>
<keyword evidence="7 8" id="KW-0472">Membrane</keyword>
<evidence type="ECO:0000256" key="1">
    <source>
        <dbReference type="ARBA" id="ARBA00004651"/>
    </source>
</evidence>
<proteinExistence type="inferred from homology"/>
<sequence length="367" mass="40778">MIRRTLVFIVVFVALFVFCAWLFSDIFIYLCISIVLATILRPLTNLISRTYIFRVRLPRVLAILMSYCVVVGVVFSFVLLFIPLIVEQVNVLSRVSFDEVYSNLSQPLVSIENFLIDYQLVSEDEHSLTETIRSSVFEFVSHLNFRNIINNLLTFTGGFFVSVLAIAFITFFLLLENGLLSRRLIAIVPNQYFELFISAIHKIEHLLSNYLIGLTLQMMAIFSIAGLGLSILGVKYALTVAVFAAVANLIPYMGPLLGASFGIVVGLSTSGHFALDQTTVILILKIASVFAVVQAADNVLLQPLIFSKSVKAHPLEIFVVIFAAASLAGIPGMIAAIPVYTIIRVSVMEIRDGFKSYRIFQVSKNII</sequence>
<protein>
    <submittedName>
        <fullName evidence="9">AI-2E family transporter</fullName>
    </submittedName>
</protein>
<organism evidence="9 10">
    <name type="scientific">Reichenbachiella carrageenanivorans</name>
    <dbReference type="NCBI Taxonomy" id="2979869"/>
    <lineage>
        <taxon>Bacteria</taxon>
        <taxon>Pseudomonadati</taxon>
        <taxon>Bacteroidota</taxon>
        <taxon>Cytophagia</taxon>
        <taxon>Cytophagales</taxon>
        <taxon>Reichenbachiellaceae</taxon>
        <taxon>Reichenbachiella</taxon>
    </lineage>
</organism>
<feature type="transmembrane region" description="Helical" evidence="8">
    <location>
        <begin position="240"/>
        <end position="267"/>
    </location>
</feature>
<evidence type="ECO:0000256" key="7">
    <source>
        <dbReference type="ARBA" id="ARBA00023136"/>
    </source>
</evidence>
<dbReference type="PANTHER" id="PTHR21716">
    <property type="entry name" value="TRANSMEMBRANE PROTEIN"/>
    <property type="match status" value="1"/>
</dbReference>
<evidence type="ECO:0000256" key="4">
    <source>
        <dbReference type="ARBA" id="ARBA00022475"/>
    </source>
</evidence>
<evidence type="ECO:0000256" key="2">
    <source>
        <dbReference type="ARBA" id="ARBA00009773"/>
    </source>
</evidence>
<feature type="transmembrane region" description="Helical" evidence="8">
    <location>
        <begin position="152"/>
        <end position="175"/>
    </location>
</feature>
<comment type="subcellular location">
    <subcellularLocation>
        <location evidence="1">Cell membrane</location>
        <topology evidence="1">Multi-pass membrane protein</topology>
    </subcellularLocation>
</comment>
<evidence type="ECO:0000256" key="5">
    <source>
        <dbReference type="ARBA" id="ARBA00022692"/>
    </source>
</evidence>
<accession>A0ABY6CUP3</accession>
<dbReference type="RefSeq" id="WP_263049378.1">
    <property type="nucleotide sequence ID" value="NZ_CP106735.1"/>
</dbReference>
<dbReference type="PANTHER" id="PTHR21716:SF53">
    <property type="entry name" value="PERMEASE PERM-RELATED"/>
    <property type="match status" value="1"/>
</dbReference>
<feature type="transmembrane region" description="Helical" evidence="8">
    <location>
        <begin position="210"/>
        <end position="234"/>
    </location>
</feature>
<dbReference type="Proteomes" id="UP001062165">
    <property type="component" value="Chromosome"/>
</dbReference>
<keyword evidence="5 8" id="KW-0812">Transmembrane</keyword>
<keyword evidence="6 8" id="KW-1133">Transmembrane helix</keyword>
<feature type="transmembrane region" description="Helical" evidence="8">
    <location>
        <begin position="279"/>
        <end position="297"/>
    </location>
</feature>
<evidence type="ECO:0000256" key="8">
    <source>
        <dbReference type="SAM" id="Phobius"/>
    </source>
</evidence>
<keyword evidence="10" id="KW-1185">Reference proteome</keyword>
<evidence type="ECO:0000256" key="6">
    <source>
        <dbReference type="ARBA" id="ARBA00022989"/>
    </source>
</evidence>
<evidence type="ECO:0000313" key="9">
    <source>
        <dbReference type="EMBL" id="UXX77631.1"/>
    </source>
</evidence>
<name>A0ABY6CUP3_9BACT</name>
<keyword evidence="3" id="KW-0813">Transport</keyword>
<feature type="transmembrane region" description="Helical" evidence="8">
    <location>
        <begin position="6"/>
        <end position="39"/>
    </location>
</feature>